<name>A0AAV5J3P9_9ROSI</name>
<accession>A0AAV5J3P9</accession>
<dbReference type="Pfam" id="PF03227">
    <property type="entry name" value="GILT"/>
    <property type="match status" value="1"/>
</dbReference>
<comment type="similarity">
    <text evidence="1">Belongs to the GILT family.</text>
</comment>
<evidence type="ECO:0000256" key="2">
    <source>
        <dbReference type="ARBA" id="ARBA00023180"/>
    </source>
</evidence>
<keyword evidence="2" id="KW-0325">Glycoprotein</keyword>
<proteinExistence type="inferred from homology"/>
<sequence>MAVPHLLSFALFSITIIMIHPSHSSADTDIPKISAMEKPLKVNLSLYYESLCPYCRNFIINQLVKIFNSDLISIVNVRMVPWGNAQVAESNKIIICQHGEDECYLNTIHACAINIWPDLREHFNFIYCVENQGLHIQDNQHSQDAEAAWKACSAWLGLDQKLIEDCYNGGYGKKLSLQYASETSNLNPQHSYVPWVTVNKQPLYDDYPNFIAHICNAYSGKSVVEACTSNSSIPADKENSIHPVCYAS</sequence>
<dbReference type="Proteomes" id="UP001054252">
    <property type="component" value="Unassembled WGS sequence"/>
</dbReference>
<dbReference type="PANTHER" id="PTHR13234:SF78">
    <property type="entry name" value="GAMMA-INTERFERON-INDUCIBLE LYSOSOMAL THIOL REDUCTASE-LIKE"/>
    <property type="match status" value="1"/>
</dbReference>
<evidence type="ECO:0000256" key="1">
    <source>
        <dbReference type="ARBA" id="ARBA00005679"/>
    </source>
</evidence>
<dbReference type="PANTHER" id="PTHR13234">
    <property type="entry name" value="GAMMA-INTERFERON INDUCIBLE LYSOSOMAL THIOL REDUCTASE GILT"/>
    <property type="match status" value="1"/>
</dbReference>
<protein>
    <recommendedName>
        <fullName evidence="6">Gamma-interferon-inducible lysosomal thiol reductase</fullName>
    </recommendedName>
</protein>
<feature type="chain" id="PRO_5043573939" description="Gamma-interferon-inducible lysosomal thiol reductase" evidence="3">
    <location>
        <begin position="27"/>
        <end position="248"/>
    </location>
</feature>
<evidence type="ECO:0008006" key="6">
    <source>
        <dbReference type="Google" id="ProtNLM"/>
    </source>
</evidence>
<dbReference type="AlphaFoldDB" id="A0AAV5J3P9"/>
<evidence type="ECO:0000313" key="5">
    <source>
        <dbReference type="Proteomes" id="UP001054252"/>
    </source>
</evidence>
<feature type="signal peptide" evidence="3">
    <location>
        <begin position="1"/>
        <end position="26"/>
    </location>
</feature>
<gene>
    <name evidence="4" type="ORF">SLEP1_g18025</name>
</gene>
<organism evidence="4 5">
    <name type="scientific">Rubroshorea leprosula</name>
    <dbReference type="NCBI Taxonomy" id="152421"/>
    <lineage>
        <taxon>Eukaryota</taxon>
        <taxon>Viridiplantae</taxon>
        <taxon>Streptophyta</taxon>
        <taxon>Embryophyta</taxon>
        <taxon>Tracheophyta</taxon>
        <taxon>Spermatophyta</taxon>
        <taxon>Magnoliopsida</taxon>
        <taxon>eudicotyledons</taxon>
        <taxon>Gunneridae</taxon>
        <taxon>Pentapetalae</taxon>
        <taxon>rosids</taxon>
        <taxon>malvids</taxon>
        <taxon>Malvales</taxon>
        <taxon>Dipterocarpaceae</taxon>
        <taxon>Rubroshorea</taxon>
    </lineage>
</organism>
<evidence type="ECO:0000313" key="4">
    <source>
        <dbReference type="EMBL" id="GKV06093.1"/>
    </source>
</evidence>
<reference evidence="4 5" key="1">
    <citation type="journal article" date="2021" name="Commun. Biol.">
        <title>The genome of Shorea leprosula (Dipterocarpaceae) highlights the ecological relevance of drought in aseasonal tropical rainforests.</title>
        <authorList>
            <person name="Ng K.K.S."/>
            <person name="Kobayashi M.J."/>
            <person name="Fawcett J.A."/>
            <person name="Hatakeyama M."/>
            <person name="Paape T."/>
            <person name="Ng C.H."/>
            <person name="Ang C.C."/>
            <person name="Tnah L.H."/>
            <person name="Lee C.T."/>
            <person name="Nishiyama T."/>
            <person name="Sese J."/>
            <person name="O'Brien M.J."/>
            <person name="Copetti D."/>
            <person name="Mohd Noor M.I."/>
            <person name="Ong R.C."/>
            <person name="Putra M."/>
            <person name="Sireger I.Z."/>
            <person name="Indrioko S."/>
            <person name="Kosugi Y."/>
            <person name="Izuno A."/>
            <person name="Isagi Y."/>
            <person name="Lee S.L."/>
            <person name="Shimizu K.K."/>
        </authorList>
    </citation>
    <scope>NUCLEOTIDE SEQUENCE [LARGE SCALE GENOMIC DNA]</scope>
    <source>
        <strain evidence="4">214</strain>
    </source>
</reference>
<evidence type="ECO:0000256" key="3">
    <source>
        <dbReference type="SAM" id="SignalP"/>
    </source>
</evidence>
<dbReference type="InterPro" id="IPR004911">
    <property type="entry name" value="Interferon-induced_GILT"/>
</dbReference>
<comment type="caution">
    <text evidence="4">The sequence shown here is derived from an EMBL/GenBank/DDBJ whole genome shotgun (WGS) entry which is preliminary data.</text>
</comment>
<keyword evidence="5" id="KW-1185">Reference proteome</keyword>
<keyword evidence="3" id="KW-0732">Signal</keyword>
<dbReference type="EMBL" id="BPVZ01000024">
    <property type="protein sequence ID" value="GKV06093.1"/>
    <property type="molecule type" value="Genomic_DNA"/>
</dbReference>
<dbReference type="GO" id="GO:0016671">
    <property type="term" value="F:oxidoreductase activity, acting on a sulfur group of donors, disulfide as acceptor"/>
    <property type="evidence" value="ECO:0007669"/>
    <property type="project" value="InterPro"/>
</dbReference>